<evidence type="ECO:0008006" key="3">
    <source>
        <dbReference type="Google" id="ProtNLM"/>
    </source>
</evidence>
<proteinExistence type="predicted"/>
<dbReference type="Proteomes" id="UP000461670">
    <property type="component" value="Unassembled WGS sequence"/>
</dbReference>
<reference evidence="2" key="1">
    <citation type="journal article" date="2020" name="MBio">
        <title>Horizontal gene transfer to a defensive symbiont with a reduced genome amongst a multipartite beetle microbiome.</title>
        <authorList>
            <person name="Waterworth S.C."/>
            <person name="Florez L.V."/>
            <person name="Rees E.R."/>
            <person name="Hertweck C."/>
            <person name="Kaltenpoth M."/>
            <person name="Kwan J.C."/>
        </authorList>
    </citation>
    <scope>NUCLEOTIDE SEQUENCE [LARGE SCALE GENOMIC DNA]</scope>
</reference>
<comment type="caution">
    <text evidence="1">The sequence shown here is derived from an EMBL/GenBank/DDBJ whole genome shotgun (WGS) entry which is preliminary data.</text>
</comment>
<dbReference type="EMBL" id="WNDQ01000059">
    <property type="protein sequence ID" value="KAF1019288.1"/>
    <property type="molecule type" value="Genomic_DNA"/>
</dbReference>
<evidence type="ECO:0000313" key="2">
    <source>
        <dbReference type="Proteomes" id="UP000461670"/>
    </source>
</evidence>
<sequence length="151" mass="17772">MLLYLSERRPHYRSGMSEKHAFSDRLRAAMQALGLPARPTVVEREFNKRWPGQPASPQAAWNWLNARAVPSQDKLLVLAEWLHVEPEVLRFGERVRHTVQEHRQRWGDDMNYAEREAVDLYLQLPDHERRLIRELILTLAGKRHAPERGQP</sequence>
<name>A0A7V8FLH1_9BURK</name>
<accession>A0A7V8FLH1</accession>
<dbReference type="AlphaFoldDB" id="A0A7V8FLH1"/>
<protein>
    <recommendedName>
        <fullName evidence="3">Transcriptional regulator</fullName>
    </recommendedName>
</protein>
<evidence type="ECO:0000313" key="1">
    <source>
        <dbReference type="EMBL" id="KAF1019288.1"/>
    </source>
</evidence>
<organism evidence="1 2">
    <name type="scientific">Paracidovorax wautersii</name>
    <dbReference type="NCBI Taxonomy" id="1177982"/>
    <lineage>
        <taxon>Bacteria</taxon>
        <taxon>Pseudomonadati</taxon>
        <taxon>Pseudomonadota</taxon>
        <taxon>Betaproteobacteria</taxon>
        <taxon>Burkholderiales</taxon>
        <taxon>Comamonadaceae</taxon>
        <taxon>Paracidovorax</taxon>
    </lineage>
</organism>
<gene>
    <name evidence="1" type="ORF">GAK30_03189</name>
</gene>